<sequence>MPAITNHMPTAELQALDAAHHMHPFTTNNELAERGARVITRAEGVYLTDSEGNEILDGMAGLWCVNIGYGRTEMADVAARQMMELPYYNTFFMTTHVPAIALAQEITKLAPEGLNHVFFASSGSEANDTNIRMVRTYWAEKGHPEKTHIISRKNAYHGSSVGSGSLGGMSYMHAQGGMPIPGIHHINQPDWWGEGGEMTPEEFGIARARELEEKILELGEEKVAAFIAEPVQGAGGVIVPPDSYWPEIQRICDKYNILLIADEVICGFGRTGNWFGSQTMGLRPHIMTIAKGLSSGYQPIGGSIVCDEVAEVIGAAEFNHGYTYSGHPVAAAVAMENLRILQEENVLDHVRTVAAPALKTALESLTGHPLVGDLAIEGMMASLPLTPHKESRAKFATDKGTVGYICRERCFANNLVMRHVGDRMIVSPPLIITPEEIDVLITRARRALNETHAELKNQGLLQPAS</sequence>
<proteinExistence type="inferred from homology"/>
<evidence type="ECO:0000256" key="4">
    <source>
        <dbReference type="ARBA" id="ARBA00022679"/>
    </source>
</evidence>
<keyword evidence="4 7" id="KW-0808">Transferase</keyword>
<dbReference type="FunFam" id="3.40.640.10:FF:000014">
    <property type="entry name" value="Adenosylmethionine-8-amino-7-oxononanoate aminotransferase, probable"/>
    <property type="match status" value="1"/>
</dbReference>
<dbReference type="SUPFAM" id="SSF53383">
    <property type="entry name" value="PLP-dependent transferases"/>
    <property type="match status" value="1"/>
</dbReference>
<dbReference type="InterPro" id="IPR015422">
    <property type="entry name" value="PyrdxlP-dep_Trfase_small"/>
</dbReference>
<comment type="cofactor">
    <cofactor evidence="1">
        <name>pyridoxal 5'-phosphate</name>
        <dbReference type="ChEBI" id="CHEBI:597326"/>
    </cofactor>
</comment>
<comment type="similarity">
    <text evidence="2 6">Belongs to the class-III pyridoxal-phosphate-dependent aminotransferase family.</text>
</comment>
<dbReference type="InterPro" id="IPR015421">
    <property type="entry name" value="PyrdxlP-dep_Trfase_major"/>
</dbReference>
<keyword evidence="3 7" id="KW-0032">Aminotransferase</keyword>
<dbReference type="PANTHER" id="PTHR43094">
    <property type="entry name" value="AMINOTRANSFERASE"/>
    <property type="match status" value="1"/>
</dbReference>
<dbReference type="AlphaFoldDB" id="A0A640VP64"/>
<dbReference type="Gene3D" id="3.40.640.10">
    <property type="entry name" value="Type I PLP-dependent aspartate aminotransferase-like (Major domain)"/>
    <property type="match status" value="1"/>
</dbReference>
<dbReference type="Proteomes" id="UP000436522">
    <property type="component" value="Unassembled WGS sequence"/>
</dbReference>
<dbReference type="InterPro" id="IPR005814">
    <property type="entry name" value="Aminotrans_3"/>
</dbReference>
<evidence type="ECO:0000313" key="8">
    <source>
        <dbReference type="Proteomes" id="UP000436522"/>
    </source>
</evidence>
<evidence type="ECO:0000256" key="1">
    <source>
        <dbReference type="ARBA" id="ARBA00001933"/>
    </source>
</evidence>
<gene>
    <name evidence="7" type="primary">spuC</name>
    <name evidence="7" type="ORF">So717_12900</name>
</gene>
<accession>A0A640VP64</accession>
<dbReference type="GO" id="GO:0008483">
    <property type="term" value="F:transaminase activity"/>
    <property type="evidence" value="ECO:0007669"/>
    <property type="project" value="UniProtKB-KW"/>
</dbReference>
<dbReference type="OrthoDB" id="9801834at2"/>
<dbReference type="Pfam" id="PF00202">
    <property type="entry name" value="Aminotran_3"/>
    <property type="match status" value="1"/>
</dbReference>
<dbReference type="GO" id="GO:0030170">
    <property type="term" value="F:pyridoxal phosphate binding"/>
    <property type="evidence" value="ECO:0007669"/>
    <property type="project" value="InterPro"/>
</dbReference>
<keyword evidence="5 6" id="KW-0663">Pyridoxal phosphate</keyword>
<reference evidence="7 8" key="1">
    <citation type="submission" date="2019-12" db="EMBL/GenBank/DDBJ databases">
        <title>Roseobacter cerasinus sp. nov., isolated from seawater around aquaculture.</title>
        <authorList>
            <person name="Muramatsu S."/>
            <person name="Takabe Y."/>
            <person name="Mori K."/>
            <person name="Takaichi S."/>
            <person name="Hanada S."/>
        </authorList>
    </citation>
    <scope>NUCLEOTIDE SEQUENCE [LARGE SCALE GENOMIC DNA]</scope>
    <source>
        <strain evidence="7 8">AI77</strain>
    </source>
</reference>
<dbReference type="CDD" id="cd00610">
    <property type="entry name" value="OAT_like"/>
    <property type="match status" value="1"/>
</dbReference>
<dbReference type="InterPro" id="IPR015424">
    <property type="entry name" value="PyrdxlP-dep_Trfase"/>
</dbReference>
<evidence type="ECO:0000256" key="5">
    <source>
        <dbReference type="ARBA" id="ARBA00022898"/>
    </source>
</evidence>
<evidence type="ECO:0000256" key="6">
    <source>
        <dbReference type="RuleBase" id="RU003560"/>
    </source>
</evidence>
<organism evidence="7 8">
    <name type="scientific">Roseobacter cerasinus</name>
    <dbReference type="NCBI Taxonomy" id="2602289"/>
    <lineage>
        <taxon>Bacteria</taxon>
        <taxon>Pseudomonadati</taxon>
        <taxon>Pseudomonadota</taxon>
        <taxon>Alphaproteobacteria</taxon>
        <taxon>Rhodobacterales</taxon>
        <taxon>Roseobacteraceae</taxon>
        <taxon>Roseobacter</taxon>
    </lineage>
</organism>
<dbReference type="PIRSF" id="PIRSF000521">
    <property type="entry name" value="Transaminase_4ab_Lys_Orn"/>
    <property type="match status" value="1"/>
</dbReference>
<dbReference type="PANTHER" id="PTHR43094:SF1">
    <property type="entry name" value="AMINOTRANSFERASE CLASS-III"/>
    <property type="match status" value="1"/>
</dbReference>
<evidence type="ECO:0000256" key="2">
    <source>
        <dbReference type="ARBA" id="ARBA00008954"/>
    </source>
</evidence>
<comment type="caution">
    <text evidence="7">The sequence shown here is derived from an EMBL/GenBank/DDBJ whole genome shotgun (WGS) entry which is preliminary data.</text>
</comment>
<keyword evidence="8" id="KW-1185">Reference proteome</keyword>
<dbReference type="NCBIfam" id="NF005682">
    <property type="entry name" value="PRK07480.1"/>
    <property type="match status" value="1"/>
</dbReference>
<evidence type="ECO:0000313" key="7">
    <source>
        <dbReference type="EMBL" id="GFE49537.1"/>
    </source>
</evidence>
<dbReference type="RefSeq" id="WP_159975405.1">
    <property type="nucleotide sequence ID" value="NZ_BLIV01000002.1"/>
</dbReference>
<dbReference type="EMBL" id="BLIV01000002">
    <property type="protein sequence ID" value="GFE49537.1"/>
    <property type="molecule type" value="Genomic_DNA"/>
</dbReference>
<evidence type="ECO:0000256" key="3">
    <source>
        <dbReference type="ARBA" id="ARBA00022576"/>
    </source>
</evidence>
<dbReference type="GO" id="GO:0005829">
    <property type="term" value="C:cytosol"/>
    <property type="evidence" value="ECO:0007669"/>
    <property type="project" value="TreeGrafter"/>
</dbReference>
<protein>
    <submittedName>
        <fullName evidence="7">Aspartate aminotransferase family protein</fullName>
    </submittedName>
</protein>
<name>A0A640VP64_9RHOB</name>
<dbReference type="Gene3D" id="3.90.1150.10">
    <property type="entry name" value="Aspartate Aminotransferase, domain 1"/>
    <property type="match status" value="1"/>
</dbReference>
<dbReference type="PROSITE" id="PS00600">
    <property type="entry name" value="AA_TRANSFER_CLASS_3"/>
    <property type="match status" value="1"/>
</dbReference>
<dbReference type="InterPro" id="IPR049704">
    <property type="entry name" value="Aminotrans_3_PPA_site"/>
</dbReference>